<dbReference type="Gene3D" id="3.40.50.300">
    <property type="entry name" value="P-loop containing nucleotide triphosphate hydrolases"/>
    <property type="match status" value="1"/>
</dbReference>
<evidence type="ECO:0000313" key="7">
    <source>
        <dbReference type="Proteomes" id="UP000054015"/>
    </source>
</evidence>
<evidence type="ECO:0000259" key="5">
    <source>
        <dbReference type="PROSITE" id="PS50893"/>
    </source>
</evidence>
<dbReference type="PANTHER" id="PTHR42711">
    <property type="entry name" value="ABC TRANSPORTER ATP-BINDING PROTEIN"/>
    <property type="match status" value="1"/>
</dbReference>
<reference evidence="7" key="1">
    <citation type="journal article" date="2015" name="MBio">
        <title>Genome-Resolved Metagenomic Analysis Reveals Roles for Candidate Phyla and Other Microbial Community Members in Biogeochemical Transformations in Oil Reservoirs.</title>
        <authorList>
            <person name="Hu P."/>
            <person name="Tom L."/>
            <person name="Singh A."/>
            <person name="Thomas B.C."/>
            <person name="Baker B.J."/>
            <person name="Piceno Y.M."/>
            <person name="Andersen G.L."/>
            <person name="Banfield J.F."/>
        </authorList>
    </citation>
    <scope>NUCLEOTIDE SEQUENCE [LARGE SCALE GENOMIC DNA]</scope>
</reference>
<keyword evidence="4 6" id="KW-0067">ATP-binding</keyword>
<keyword evidence="2" id="KW-0813">Transport</keyword>
<evidence type="ECO:0000256" key="2">
    <source>
        <dbReference type="ARBA" id="ARBA00022448"/>
    </source>
</evidence>
<evidence type="ECO:0000256" key="4">
    <source>
        <dbReference type="ARBA" id="ARBA00022840"/>
    </source>
</evidence>
<dbReference type="PATRIC" id="fig|2234.7.peg.1646"/>
<dbReference type="Proteomes" id="UP000054015">
    <property type="component" value="Unassembled WGS sequence"/>
</dbReference>
<organism evidence="6 7">
    <name type="scientific">Archaeoglobus fulgidus</name>
    <dbReference type="NCBI Taxonomy" id="2234"/>
    <lineage>
        <taxon>Archaea</taxon>
        <taxon>Methanobacteriati</taxon>
        <taxon>Methanobacteriota</taxon>
        <taxon>Archaeoglobi</taxon>
        <taxon>Archaeoglobales</taxon>
        <taxon>Archaeoglobaceae</taxon>
        <taxon>Archaeoglobus</taxon>
    </lineage>
</organism>
<comment type="similarity">
    <text evidence="1">Belongs to the ABC transporter superfamily.</text>
</comment>
<gene>
    <name evidence="6" type="ORF">XD48_1572</name>
</gene>
<dbReference type="EMBL" id="LGEX01000048">
    <property type="protein sequence ID" value="KUK06190.1"/>
    <property type="molecule type" value="Genomic_DNA"/>
</dbReference>
<name>A0A124FBQ0_ARCFL</name>
<dbReference type="InterPro" id="IPR003593">
    <property type="entry name" value="AAA+_ATPase"/>
</dbReference>
<protein>
    <submittedName>
        <fullName evidence="6">ABC transporter, ATP-binding protein</fullName>
    </submittedName>
</protein>
<dbReference type="SUPFAM" id="SSF52540">
    <property type="entry name" value="P-loop containing nucleoside triphosphate hydrolases"/>
    <property type="match status" value="1"/>
</dbReference>
<proteinExistence type="inferred from homology"/>
<feature type="domain" description="ABC transporter" evidence="5">
    <location>
        <begin position="5"/>
        <end position="237"/>
    </location>
</feature>
<comment type="caution">
    <text evidence="6">The sequence shown here is derived from an EMBL/GenBank/DDBJ whole genome shotgun (WGS) entry which is preliminary data.</text>
</comment>
<dbReference type="InterPro" id="IPR003439">
    <property type="entry name" value="ABC_transporter-like_ATP-bd"/>
</dbReference>
<dbReference type="PANTHER" id="PTHR42711:SF5">
    <property type="entry name" value="ABC TRANSPORTER ATP-BINDING PROTEIN NATA"/>
    <property type="match status" value="1"/>
</dbReference>
<evidence type="ECO:0000256" key="3">
    <source>
        <dbReference type="ARBA" id="ARBA00022741"/>
    </source>
</evidence>
<dbReference type="InterPro" id="IPR050763">
    <property type="entry name" value="ABC_transporter_ATP-binding"/>
</dbReference>
<dbReference type="GO" id="GO:0016887">
    <property type="term" value="F:ATP hydrolysis activity"/>
    <property type="evidence" value="ECO:0007669"/>
    <property type="project" value="InterPro"/>
</dbReference>
<evidence type="ECO:0000313" key="6">
    <source>
        <dbReference type="EMBL" id="KUK06190.1"/>
    </source>
</evidence>
<sequence>MVRAVECRDVWMVYRTFMERGIVALRGIDLDIEDGVIFGLLGPNGAGKTTLISILSTILIPTKGEVRILGMDAFKNTRKVRERINISSGVRMPWGMKVYECLRFYAMCYGITDRRVVDRVISEFELEEHRNKRFDDLSTGNKQKVNLARAFLNDPEVVFLDEPTANLDPDMAKKIRQMILRIKEEKDVTIVLTTHNMREAEMLCDRIAFIKEGKIVAEGTSEELKKYTKMSERVILKLKGNAKKLHIPYPYRMDGNTLIAFVEDAEKALPSIVVRLAEQGVFVESAKMEEITLEDVFIELAEGS</sequence>
<dbReference type="AlphaFoldDB" id="A0A124FBQ0"/>
<dbReference type="PROSITE" id="PS50893">
    <property type="entry name" value="ABC_TRANSPORTER_2"/>
    <property type="match status" value="1"/>
</dbReference>
<dbReference type="Pfam" id="PF00005">
    <property type="entry name" value="ABC_tran"/>
    <property type="match status" value="1"/>
</dbReference>
<dbReference type="GO" id="GO:0005524">
    <property type="term" value="F:ATP binding"/>
    <property type="evidence" value="ECO:0007669"/>
    <property type="project" value="UniProtKB-KW"/>
</dbReference>
<accession>A0A124FBQ0</accession>
<keyword evidence="3" id="KW-0547">Nucleotide-binding</keyword>
<dbReference type="InterPro" id="IPR027417">
    <property type="entry name" value="P-loop_NTPase"/>
</dbReference>
<evidence type="ECO:0000256" key="1">
    <source>
        <dbReference type="ARBA" id="ARBA00005417"/>
    </source>
</evidence>
<dbReference type="SMART" id="SM00382">
    <property type="entry name" value="AAA"/>
    <property type="match status" value="1"/>
</dbReference>